<reference evidence="3 4" key="1">
    <citation type="journal article" date="2010" name="Proc. Natl. Acad. Sci. U.S.A.">
        <title>Insights into evolution of multicellular fungi from the assembled chromosomes of the mushroom Coprinopsis cinerea (Coprinus cinereus).</title>
        <authorList>
            <person name="Stajich J.E."/>
            <person name="Wilke S.K."/>
            <person name="Ahren D."/>
            <person name="Au C.H."/>
            <person name="Birren B.W."/>
            <person name="Borodovsky M."/>
            <person name="Burns C."/>
            <person name="Canback B."/>
            <person name="Casselton L.A."/>
            <person name="Cheng C.K."/>
            <person name="Deng J."/>
            <person name="Dietrich F.S."/>
            <person name="Fargo D.C."/>
            <person name="Farman M.L."/>
            <person name="Gathman A.C."/>
            <person name="Goldberg J."/>
            <person name="Guigo R."/>
            <person name="Hoegger P.J."/>
            <person name="Hooker J.B."/>
            <person name="Huggins A."/>
            <person name="James T.Y."/>
            <person name="Kamada T."/>
            <person name="Kilaru S."/>
            <person name="Kodira C."/>
            <person name="Kues U."/>
            <person name="Kupfer D."/>
            <person name="Kwan H.S."/>
            <person name="Lomsadze A."/>
            <person name="Li W."/>
            <person name="Lilly W.W."/>
            <person name="Ma L.J."/>
            <person name="Mackey A.J."/>
            <person name="Manning G."/>
            <person name="Martin F."/>
            <person name="Muraguchi H."/>
            <person name="Natvig D.O."/>
            <person name="Palmerini H."/>
            <person name="Ramesh M.A."/>
            <person name="Rehmeyer C.J."/>
            <person name="Roe B.A."/>
            <person name="Shenoy N."/>
            <person name="Stanke M."/>
            <person name="Ter-Hovhannisyan V."/>
            <person name="Tunlid A."/>
            <person name="Velagapudi R."/>
            <person name="Vision T.J."/>
            <person name="Zeng Q."/>
            <person name="Zolan M.E."/>
            <person name="Pukkila P.J."/>
        </authorList>
    </citation>
    <scope>NUCLEOTIDE SEQUENCE [LARGE SCALE GENOMIC DNA]</scope>
    <source>
        <strain evidence="4">Okayama-7 / 130 / ATCC MYA-4618 / FGSC 9003</strain>
    </source>
</reference>
<dbReference type="PROSITE" id="PS50097">
    <property type="entry name" value="BTB"/>
    <property type="match status" value="1"/>
</dbReference>
<proteinExistence type="predicted"/>
<feature type="compositionally biased region" description="Polar residues" evidence="1">
    <location>
        <begin position="1"/>
        <end position="12"/>
    </location>
</feature>
<feature type="compositionally biased region" description="Low complexity" evidence="1">
    <location>
        <begin position="40"/>
        <end position="113"/>
    </location>
</feature>
<dbReference type="SUPFAM" id="SSF54695">
    <property type="entry name" value="POZ domain"/>
    <property type="match status" value="1"/>
</dbReference>
<feature type="compositionally biased region" description="Pro residues" evidence="1">
    <location>
        <begin position="114"/>
        <end position="131"/>
    </location>
</feature>
<evidence type="ECO:0000313" key="3">
    <source>
        <dbReference type="EMBL" id="EAU80884.1"/>
    </source>
</evidence>
<evidence type="ECO:0000313" key="4">
    <source>
        <dbReference type="Proteomes" id="UP000001861"/>
    </source>
</evidence>
<dbReference type="OrthoDB" id="3217871at2759"/>
<dbReference type="InterPro" id="IPR011333">
    <property type="entry name" value="SKP1/BTB/POZ_sf"/>
</dbReference>
<dbReference type="Gene3D" id="3.30.710.10">
    <property type="entry name" value="Potassium Channel Kv1.1, Chain A"/>
    <property type="match status" value="1"/>
</dbReference>
<dbReference type="RefSeq" id="XP_001840831.1">
    <property type="nucleotide sequence ID" value="XM_001840779.1"/>
</dbReference>
<dbReference type="Proteomes" id="UP000001861">
    <property type="component" value="Unassembled WGS sequence"/>
</dbReference>
<name>A8PES0_COPC7</name>
<dbReference type="InterPro" id="IPR000210">
    <property type="entry name" value="BTB/POZ_dom"/>
</dbReference>
<protein>
    <recommendedName>
        <fullName evidence="2">BTB domain-containing protein</fullName>
    </recommendedName>
</protein>
<dbReference type="STRING" id="240176.A8PES0"/>
<feature type="region of interest" description="Disordered" evidence="1">
    <location>
        <begin position="1"/>
        <end position="134"/>
    </location>
</feature>
<organism evidence="3 4">
    <name type="scientific">Coprinopsis cinerea (strain Okayama-7 / 130 / ATCC MYA-4618 / FGSC 9003)</name>
    <name type="common">Inky cap fungus</name>
    <name type="synonym">Hormographiella aspergillata</name>
    <dbReference type="NCBI Taxonomy" id="240176"/>
    <lineage>
        <taxon>Eukaryota</taxon>
        <taxon>Fungi</taxon>
        <taxon>Dikarya</taxon>
        <taxon>Basidiomycota</taxon>
        <taxon>Agaricomycotina</taxon>
        <taxon>Agaricomycetes</taxon>
        <taxon>Agaricomycetidae</taxon>
        <taxon>Agaricales</taxon>
        <taxon>Agaricineae</taxon>
        <taxon>Psathyrellaceae</taxon>
        <taxon>Coprinopsis</taxon>
    </lineage>
</organism>
<sequence length="446" mass="49184">MPTSTLNNTSHQPPLKRRRTEDDSAMDASAAAVWGGGGCPHCAHCAALRSQASSSLPSSSQPSPSQAAIPQPASQSSTSEPSPSTSQLTQPSQRPSEPTHSHPTPSQPTGTSPPDRPTPPPSYTLTPPPTRSPDVWFDDGSVVLQAQNVQFRVHRTMLSRHSEVFRDMFEIGRLGSSINASNTPQAADPTPLVDGCPLIILHDDPTDLTHLLLSLYDKPHTTTDALPFATLAALLRLGRKYHFPSLYAEALRRLQSEFPASLEEWEKLPQTYTYIVEEEGLLFDIVNLALEMEVHEVLPSAYYLCVQDLNDLLYGIPRPNSPNGPAMLPPHIKNLCIQARERLLALQYDMTFAWIDLLGNWNQEDHGVNTDCLKPDHCGRIAGQLVREVFLPLPEVNRTLEKWTDFTTYTPLVNQLCAVCLEDARVCHEAGRRKVWEGLSGVFGLG</sequence>
<dbReference type="InParanoid" id="A8PES0"/>
<dbReference type="GeneID" id="6017486"/>
<feature type="domain" description="BTB" evidence="2">
    <location>
        <begin position="140"/>
        <end position="170"/>
    </location>
</feature>
<dbReference type="OMA" id="YHMLSAT"/>
<dbReference type="Pfam" id="PF00651">
    <property type="entry name" value="BTB"/>
    <property type="match status" value="1"/>
</dbReference>
<dbReference type="VEuPathDB" id="FungiDB:CC1G_03060"/>
<dbReference type="CDD" id="cd18186">
    <property type="entry name" value="BTB_POZ_ZBTB_KLHL-like"/>
    <property type="match status" value="1"/>
</dbReference>
<gene>
    <name evidence="3" type="ORF">CC1G_03060</name>
</gene>
<evidence type="ECO:0000256" key="1">
    <source>
        <dbReference type="SAM" id="MobiDB-lite"/>
    </source>
</evidence>
<accession>A8PES0</accession>
<dbReference type="AlphaFoldDB" id="A8PES0"/>
<dbReference type="KEGG" id="cci:CC1G_03060"/>
<evidence type="ECO:0000259" key="2">
    <source>
        <dbReference type="PROSITE" id="PS50097"/>
    </source>
</evidence>
<comment type="caution">
    <text evidence="3">The sequence shown here is derived from an EMBL/GenBank/DDBJ whole genome shotgun (WGS) entry which is preliminary data.</text>
</comment>
<dbReference type="SMART" id="SM00225">
    <property type="entry name" value="BTB"/>
    <property type="match status" value="1"/>
</dbReference>
<dbReference type="eggNOG" id="ENOG502R07X">
    <property type="taxonomic scope" value="Eukaryota"/>
</dbReference>
<keyword evidence="4" id="KW-1185">Reference proteome</keyword>
<dbReference type="EMBL" id="AACS02000008">
    <property type="protein sequence ID" value="EAU80884.1"/>
    <property type="molecule type" value="Genomic_DNA"/>
</dbReference>